<reference evidence="1 2" key="1">
    <citation type="submission" date="2024-01" db="EMBL/GenBank/DDBJ databases">
        <title>The genome of the rayed Mediterranean limpet Patella caerulea (Linnaeus, 1758).</title>
        <authorList>
            <person name="Anh-Thu Weber A."/>
            <person name="Halstead-Nussloch G."/>
        </authorList>
    </citation>
    <scope>NUCLEOTIDE SEQUENCE [LARGE SCALE GENOMIC DNA]</scope>
    <source>
        <strain evidence="1">AATW-2023a</strain>
        <tissue evidence="1">Whole specimen</tissue>
    </source>
</reference>
<proteinExistence type="predicted"/>
<accession>A0AAN8J6L3</accession>
<dbReference type="Pfam" id="PF10154">
    <property type="entry name" value="Fy-3"/>
    <property type="match status" value="1"/>
</dbReference>
<dbReference type="AlphaFoldDB" id="A0AAN8J6L3"/>
<gene>
    <name evidence="1" type="ORF">SNE40_018593</name>
</gene>
<dbReference type="PANTHER" id="PTHR16525:SF0">
    <property type="entry name" value="PROTEIN C12ORF4"/>
    <property type="match status" value="1"/>
</dbReference>
<dbReference type="Proteomes" id="UP001347796">
    <property type="component" value="Unassembled WGS sequence"/>
</dbReference>
<evidence type="ECO:0000313" key="2">
    <source>
        <dbReference type="Proteomes" id="UP001347796"/>
    </source>
</evidence>
<protein>
    <submittedName>
        <fullName evidence="1">Uncharacterized protein</fullName>
    </submittedName>
</protein>
<dbReference type="InterPro" id="IPR019311">
    <property type="entry name" value="Fy-3"/>
</dbReference>
<organism evidence="1 2">
    <name type="scientific">Patella caerulea</name>
    <name type="common">Rayed Mediterranean limpet</name>
    <dbReference type="NCBI Taxonomy" id="87958"/>
    <lineage>
        <taxon>Eukaryota</taxon>
        <taxon>Metazoa</taxon>
        <taxon>Spiralia</taxon>
        <taxon>Lophotrochozoa</taxon>
        <taxon>Mollusca</taxon>
        <taxon>Gastropoda</taxon>
        <taxon>Patellogastropoda</taxon>
        <taxon>Patelloidea</taxon>
        <taxon>Patellidae</taxon>
        <taxon>Patella</taxon>
    </lineage>
</organism>
<sequence>MQHSIEKEFSFTFTSKDEKSTLTVPVTIPVNVSTEEFMGRLILSHNLPCYIEDDLKNSLSKFIEEETKKWHENNAQAAIDSVINGSVNEDDLIERWTRAFTQEVKEYAKPEEITNEQMFSDIYHTLIHSPALETVLNLEHTYALSVEDIITNRDADLQHLDSKQHEEMEEALANVGTKYTDEDINQLAQRHFDNTQLISSKWASELSNLRETQKREFKEWIKKVHEDSQTNSNTPSYVQRLRAMSSGLPDAEEEERQLQPSRLEESFTIHLGAQMKTTHNIRLLCTDVLDLCRHKTHTVGGVVIPQPQRLQTAMSLYSNSLCGLIMLVDNRLNSYTGMKRAFSRVCEQSTDFHFSDLDRRLYLIEEEFIKANEIRSHRVCNEDGDVVSIKSTGSGISATSSSSDTQTKNSNYKLNNGDFYITEHSNLSEVHVVFHLVCDDSVRSGDISSRHPAILSLRNIIKLCFRYDIHTITIPLLLTHEMTEEMTIPWCMKRAELVYKCVKGFMIEMATYGAQESRTIQFLVPRGLSEDMFMNISNMLPTIFRLSNPVIHKSGPNSTNSL</sequence>
<name>A0AAN8J6L3_PATCE</name>
<dbReference type="EMBL" id="JAZGQO010000014">
    <property type="protein sequence ID" value="KAK6170121.1"/>
    <property type="molecule type" value="Genomic_DNA"/>
</dbReference>
<dbReference type="PANTHER" id="PTHR16525">
    <property type="entry name" value="PROTEIN C12ORF4"/>
    <property type="match status" value="1"/>
</dbReference>
<comment type="caution">
    <text evidence="1">The sequence shown here is derived from an EMBL/GenBank/DDBJ whole genome shotgun (WGS) entry which is preliminary data.</text>
</comment>
<dbReference type="GO" id="GO:0005737">
    <property type="term" value="C:cytoplasm"/>
    <property type="evidence" value="ECO:0007669"/>
    <property type="project" value="TreeGrafter"/>
</dbReference>
<evidence type="ECO:0000313" key="1">
    <source>
        <dbReference type="EMBL" id="KAK6170121.1"/>
    </source>
</evidence>
<keyword evidence="2" id="KW-1185">Reference proteome</keyword>